<dbReference type="InterPro" id="IPR051320">
    <property type="entry name" value="Viral_Replic_Matur_Polypro"/>
</dbReference>
<organism evidence="4 5">
    <name type="scientific">Mycteria americana</name>
    <name type="common">Wood stork</name>
    <dbReference type="NCBI Taxonomy" id="33587"/>
    <lineage>
        <taxon>Eukaryota</taxon>
        <taxon>Metazoa</taxon>
        <taxon>Chordata</taxon>
        <taxon>Craniata</taxon>
        <taxon>Vertebrata</taxon>
        <taxon>Euteleostomi</taxon>
        <taxon>Archelosauria</taxon>
        <taxon>Archosauria</taxon>
        <taxon>Dinosauria</taxon>
        <taxon>Saurischia</taxon>
        <taxon>Theropoda</taxon>
        <taxon>Coelurosauria</taxon>
        <taxon>Aves</taxon>
        <taxon>Neognathae</taxon>
        <taxon>Neoaves</taxon>
        <taxon>Aequornithes</taxon>
        <taxon>Ciconiiformes</taxon>
        <taxon>Ciconiidae</taxon>
        <taxon>Mycteria</taxon>
    </lineage>
</organism>
<evidence type="ECO:0000256" key="1">
    <source>
        <dbReference type="ARBA" id="ARBA00010879"/>
    </source>
</evidence>
<dbReference type="PROSITE" id="PS50878">
    <property type="entry name" value="RT_POL"/>
    <property type="match status" value="1"/>
</dbReference>
<dbReference type="InterPro" id="IPR043502">
    <property type="entry name" value="DNA/RNA_pol_sf"/>
</dbReference>
<dbReference type="PANTHER" id="PTHR33064">
    <property type="entry name" value="POL PROTEIN"/>
    <property type="match status" value="1"/>
</dbReference>
<evidence type="ECO:0000259" key="3">
    <source>
        <dbReference type="PROSITE" id="PS50878"/>
    </source>
</evidence>
<dbReference type="Pfam" id="PF00078">
    <property type="entry name" value="RVT_1"/>
    <property type="match status" value="1"/>
</dbReference>
<dbReference type="Gene3D" id="3.30.70.270">
    <property type="match status" value="1"/>
</dbReference>
<comment type="similarity">
    <text evidence="1">Belongs to the beta type-B retroviral polymerase family. HERV class-II K(HML-2) pol subfamily.</text>
</comment>
<accession>A0AAN7RPQ1</accession>
<comment type="caution">
    <text evidence="4">The sequence shown here is derived from an EMBL/GenBank/DDBJ whole genome shotgun (WGS) entry which is preliminary data.</text>
</comment>
<protein>
    <recommendedName>
        <fullName evidence="2">ribonuclease H</fullName>
        <ecNumber evidence="2">3.1.26.4</ecNumber>
    </recommendedName>
</protein>
<dbReference type="EC" id="3.1.26.4" evidence="2"/>
<dbReference type="SUPFAM" id="SSF56672">
    <property type="entry name" value="DNA/RNA polymerases"/>
    <property type="match status" value="1"/>
</dbReference>
<keyword evidence="5" id="KW-1185">Reference proteome</keyword>
<dbReference type="InterPro" id="IPR043128">
    <property type="entry name" value="Rev_trsase/Diguanyl_cyclase"/>
</dbReference>
<proteinExistence type="inferred from homology"/>
<feature type="domain" description="Reverse transcriptase" evidence="3">
    <location>
        <begin position="43"/>
        <end position="190"/>
    </location>
</feature>
<sequence length="190" mass="21432">MGDSVESLPEVYVDNIHCSPLIYQASHFIIEVFQDPQLHHLMVTAAMAAFDLHIPNDPFLPVHKPNSTWCLTVDYHKLNENTGRLHAAVPSITDLVFTIEQAAHPWMAVLDVKDTLFMVPLQPEDQERFAFTQGGTQYAFTRLPQGFKHSPTLSHQALAREIEQVPQEPGMIVYQYIDDILIGGDSLNKV</sequence>
<evidence type="ECO:0000313" key="5">
    <source>
        <dbReference type="Proteomes" id="UP001333110"/>
    </source>
</evidence>
<dbReference type="InterPro" id="IPR000477">
    <property type="entry name" value="RT_dom"/>
</dbReference>
<dbReference type="AlphaFoldDB" id="A0AAN7RPQ1"/>
<gene>
    <name evidence="4" type="ORF">QYF61_016341</name>
</gene>
<dbReference type="GO" id="GO:0004523">
    <property type="term" value="F:RNA-DNA hybrid ribonuclease activity"/>
    <property type="evidence" value="ECO:0007669"/>
    <property type="project" value="UniProtKB-EC"/>
</dbReference>
<dbReference type="EMBL" id="JAUNZN010000018">
    <property type="protein sequence ID" value="KAK4811055.1"/>
    <property type="molecule type" value="Genomic_DNA"/>
</dbReference>
<evidence type="ECO:0000256" key="2">
    <source>
        <dbReference type="ARBA" id="ARBA00012180"/>
    </source>
</evidence>
<dbReference type="PANTHER" id="PTHR33064:SF37">
    <property type="entry name" value="RIBONUCLEASE H"/>
    <property type="match status" value="1"/>
</dbReference>
<evidence type="ECO:0000313" key="4">
    <source>
        <dbReference type="EMBL" id="KAK4811055.1"/>
    </source>
</evidence>
<dbReference type="Proteomes" id="UP001333110">
    <property type="component" value="Unassembled WGS sequence"/>
</dbReference>
<name>A0AAN7RPQ1_MYCAM</name>
<reference evidence="4 5" key="1">
    <citation type="journal article" date="2023" name="J. Hered.">
        <title>Chromosome-level genome of the wood stork (Mycteria americana) provides insight into avian chromosome evolution.</title>
        <authorList>
            <person name="Flamio R. Jr."/>
            <person name="Ramstad K.M."/>
        </authorList>
    </citation>
    <scope>NUCLEOTIDE SEQUENCE [LARGE SCALE GENOMIC DNA]</scope>
    <source>
        <strain evidence="4">JAX WOST 10</strain>
    </source>
</reference>
<dbReference type="Gene3D" id="3.10.10.10">
    <property type="entry name" value="HIV Type 1 Reverse Transcriptase, subunit A, domain 1"/>
    <property type="match status" value="1"/>
</dbReference>